<reference evidence="1" key="1">
    <citation type="submission" date="2019-08" db="EMBL/GenBank/DDBJ databases">
        <authorList>
            <person name="Kucharzyk K."/>
            <person name="Murdoch R.W."/>
            <person name="Higgins S."/>
            <person name="Loffler F."/>
        </authorList>
    </citation>
    <scope>NUCLEOTIDE SEQUENCE</scope>
</reference>
<dbReference type="SUPFAM" id="SSF47413">
    <property type="entry name" value="lambda repressor-like DNA-binding domains"/>
    <property type="match status" value="1"/>
</dbReference>
<sequence length="92" mass="10287">MNNHAIGSNFDDFLQEEGIFEEVEISATKRILAWEIQQLMESQGLNKSAMALKMKTSRSSLERLLDPHADVTLKTLEKAAGSLGKKLKVELI</sequence>
<accession>A0A644X9B9</accession>
<evidence type="ECO:0000313" key="1">
    <source>
        <dbReference type="EMBL" id="MPM12448.1"/>
    </source>
</evidence>
<organism evidence="1">
    <name type="scientific">bioreactor metagenome</name>
    <dbReference type="NCBI Taxonomy" id="1076179"/>
    <lineage>
        <taxon>unclassified sequences</taxon>
        <taxon>metagenomes</taxon>
        <taxon>ecological metagenomes</taxon>
    </lineage>
</organism>
<dbReference type="GO" id="GO:0003677">
    <property type="term" value="F:DNA binding"/>
    <property type="evidence" value="ECO:0007669"/>
    <property type="project" value="InterPro"/>
</dbReference>
<comment type="caution">
    <text evidence="1">The sequence shown here is derived from an EMBL/GenBank/DDBJ whole genome shotgun (WGS) entry which is preliminary data.</text>
</comment>
<dbReference type="EMBL" id="VSSQ01001973">
    <property type="protein sequence ID" value="MPM12448.1"/>
    <property type="molecule type" value="Genomic_DNA"/>
</dbReference>
<name>A0A644X9B9_9ZZZZ</name>
<proteinExistence type="predicted"/>
<dbReference type="AlphaFoldDB" id="A0A644X9B9"/>
<gene>
    <name evidence="1" type="ORF">SDC9_58801</name>
</gene>
<dbReference type="InterPro" id="IPR010982">
    <property type="entry name" value="Lambda_DNA-bd_dom_sf"/>
</dbReference>
<protein>
    <submittedName>
        <fullName evidence="1">Uncharacterized protein</fullName>
    </submittedName>
</protein>
<dbReference type="Gene3D" id="1.10.260.40">
    <property type="entry name" value="lambda repressor-like DNA-binding domains"/>
    <property type="match status" value="1"/>
</dbReference>